<dbReference type="RefSeq" id="WP_184881941.1">
    <property type="nucleotide sequence ID" value="NZ_BAAAHD010000023.1"/>
</dbReference>
<dbReference type="EMBL" id="BAAAHD010000023">
    <property type="protein sequence ID" value="GAA0562252.1"/>
    <property type="molecule type" value="Genomic_DNA"/>
</dbReference>
<dbReference type="Proteomes" id="UP001501427">
    <property type="component" value="Unassembled WGS sequence"/>
</dbReference>
<organism evidence="2 3">
    <name type="scientific">Actinomadura livida</name>
    <dbReference type="NCBI Taxonomy" id="79909"/>
    <lineage>
        <taxon>Bacteria</taxon>
        <taxon>Bacillati</taxon>
        <taxon>Actinomycetota</taxon>
        <taxon>Actinomycetes</taxon>
        <taxon>Streptosporangiales</taxon>
        <taxon>Thermomonosporaceae</taxon>
        <taxon>Actinomadura</taxon>
    </lineage>
</organism>
<protein>
    <submittedName>
        <fullName evidence="2">Uncharacterized protein</fullName>
    </submittedName>
</protein>
<evidence type="ECO:0000313" key="1">
    <source>
        <dbReference type="EMBL" id="GAA0562252.1"/>
    </source>
</evidence>
<accession>A0A7W7IBH1</accession>
<evidence type="ECO:0000313" key="3">
    <source>
        <dbReference type="Proteomes" id="UP000549343"/>
    </source>
</evidence>
<dbReference type="EMBL" id="JACHMV010000001">
    <property type="protein sequence ID" value="MBB4773688.1"/>
    <property type="molecule type" value="Genomic_DNA"/>
</dbReference>
<name>A0A7W7IBH1_9ACTN</name>
<evidence type="ECO:0000313" key="2">
    <source>
        <dbReference type="EMBL" id="MBB4773688.1"/>
    </source>
</evidence>
<dbReference type="Proteomes" id="UP000549343">
    <property type="component" value="Unassembled WGS sequence"/>
</dbReference>
<keyword evidence="4" id="KW-1185">Reference proteome</keyword>
<gene>
    <name evidence="2" type="ORF">F4557_002106</name>
    <name evidence="1" type="ORF">GCM10009546_25550</name>
</gene>
<comment type="caution">
    <text evidence="2">The sequence shown here is derived from an EMBL/GenBank/DDBJ whole genome shotgun (WGS) entry which is preliminary data.</text>
</comment>
<dbReference type="AlphaFoldDB" id="A0A7W7IBH1"/>
<reference evidence="1" key="3">
    <citation type="submission" date="2023-12" db="EMBL/GenBank/DDBJ databases">
        <authorList>
            <person name="Sun Q."/>
            <person name="Inoue M."/>
        </authorList>
    </citation>
    <scope>NUCLEOTIDE SEQUENCE</scope>
    <source>
        <strain evidence="1">JCM 10667</strain>
    </source>
</reference>
<reference evidence="1 4" key="1">
    <citation type="journal article" date="2019" name="Int. J. Syst. Evol. Microbiol.">
        <title>The Global Catalogue of Microorganisms (GCM) 10K type strain sequencing project: providing services to taxonomists for standard genome sequencing and annotation.</title>
        <authorList>
            <consortium name="The Broad Institute Genomics Platform"/>
            <consortium name="The Broad Institute Genome Sequencing Center for Infectious Disease"/>
            <person name="Wu L."/>
            <person name="Ma J."/>
        </authorList>
    </citation>
    <scope>NUCLEOTIDE SEQUENCE [LARGE SCALE GENOMIC DNA]</scope>
    <source>
        <strain evidence="1 4">JCM 10667</strain>
    </source>
</reference>
<reference evidence="2 3" key="2">
    <citation type="submission" date="2020-08" db="EMBL/GenBank/DDBJ databases">
        <title>Sequencing the genomes of 1000 actinobacteria strains.</title>
        <authorList>
            <person name="Klenk H.-P."/>
        </authorList>
    </citation>
    <scope>NUCLEOTIDE SEQUENCE [LARGE SCALE GENOMIC DNA]</scope>
    <source>
        <strain evidence="2 3">DSM 44772</strain>
    </source>
</reference>
<evidence type="ECO:0000313" key="4">
    <source>
        <dbReference type="Proteomes" id="UP001501427"/>
    </source>
</evidence>
<sequence>MSESTVQGSSALARILGLLREPPGDPDVTAGYLDLLGPAPQRPPSLTMLTRALADRGFTGIRQRRYPLMQVVGGVRH</sequence>
<proteinExistence type="predicted"/>